<dbReference type="EMBL" id="BARV01025744">
    <property type="protein sequence ID" value="GAI46309.1"/>
    <property type="molecule type" value="Genomic_DNA"/>
</dbReference>
<evidence type="ECO:0000313" key="1">
    <source>
        <dbReference type="EMBL" id="GAI46309.1"/>
    </source>
</evidence>
<dbReference type="AlphaFoldDB" id="X1QSR7"/>
<organism evidence="1">
    <name type="scientific">marine sediment metagenome</name>
    <dbReference type="NCBI Taxonomy" id="412755"/>
    <lineage>
        <taxon>unclassified sequences</taxon>
        <taxon>metagenomes</taxon>
        <taxon>ecological metagenomes</taxon>
    </lineage>
</organism>
<accession>X1QSR7</accession>
<feature type="non-terminal residue" evidence="1">
    <location>
        <position position="1"/>
    </location>
</feature>
<sequence>VIPLRGNLVPPGATIAAIQGVQPTTNAINVILY</sequence>
<gene>
    <name evidence="1" type="ORF">S06H3_41723</name>
</gene>
<name>X1QSR7_9ZZZZ</name>
<comment type="caution">
    <text evidence="1">The sequence shown here is derived from an EMBL/GenBank/DDBJ whole genome shotgun (WGS) entry which is preliminary data.</text>
</comment>
<reference evidence="1" key="1">
    <citation type="journal article" date="2014" name="Front. Microbiol.">
        <title>High frequency of phylogenetically diverse reductive dehalogenase-homologous genes in deep subseafloor sedimentary metagenomes.</title>
        <authorList>
            <person name="Kawai M."/>
            <person name="Futagami T."/>
            <person name="Toyoda A."/>
            <person name="Takaki Y."/>
            <person name="Nishi S."/>
            <person name="Hori S."/>
            <person name="Arai W."/>
            <person name="Tsubouchi T."/>
            <person name="Morono Y."/>
            <person name="Uchiyama I."/>
            <person name="Ito T."/>
            <person name="Fujiyama A."/>
            <person name="Inagaki F."/>
            <person name="Takami H."/>
        </authorList>
    </citation>
    <scope>NUCLEOTIDE SEQUENCE</scope>
    <source>
        <strain evidence="1">Expedition CK06-06</strain>
    </source>
</reference>
<protein>
    <submittedName>
        <fullName evidence="1">Uncharacterized protein</fullName>
    </submittedName>
</protein>
<proteinExistence type="predicted"/>